<dbReference type="HOGENOM" id="CLU_3050953_0_0_1"/>
<accession>A0A0C9TU89</accession>
<evidence type="ECO:0000313" key="1">
    <source>
        <dbReference type="EMBL" id="KIJ10811.1"/>
    </source>
</evidence>
<name>A0A0C9TU89_PAXIN</name>
<reference evidence="1 2" key="1">
    <citation type="submission" date="2014-06" db="EMBL/GenBank/DDBJ databases">
        <authorList>
            <consortium name="DOE Joint Genome Institute"/>
            <person name="Kuo A."/>
            <person name="Kohler A."/>
            <person name="Nagy L.G."/>
            <person name="Floudas D."/>
            <person name="Copeland A."/>
            <person name="Barry K.W."/>
            <person name="Cichocki N."/>
            <person name="Veneault-Fourrey C."/>
            <person name="LaButti K."/>
            <person name="Lindquist E.A."/>
            <person name="Lipzen A."/>
            <person name="Lundell T."/>
            <person name="Morin E."/>
            <person name="Murat C."/>
            <person name="Sun H."/>
            <person name="Tunlid A."/>
            <person name="Henrissat B."/>
            <person name="Grigoriev I.V."/>
            <person name="Hibbett D.S."/>
            <person name="Martin F."/>
            <person name="Nordberg H.P."/>
            <person name="Cantor M.N."/>
            <person name="Hua S.X."/>
        </authorList>
    </citation>
    <scope>NUCLEOTIDE SEQUENCE [LARGE SCALE GENOMIC DNA]</scope>
    <source>
        <strain evidence="1 2">ATCC 200175</strain>
    </source>
</reference>
<sequence>MIQDACRSESESVLFSPVSRNALSPSIVNSFLMKETRSFYIRYHASSLHYSKTK</sequence>
<reference evidence="2" key="2">
    <citation type="submission" date="2015-01" db="EMBL/GenBank/DDBJ databases">
        <title>Evolutionary Origins and Diversification of the Mycorrhizal Mutualists.</title>
        <authorList>
            <consortium name="DOE Joint Genome Institute"/>
            <consortium name="Mycorrhizal Genomics Consortium"/>
            <person name="Kohler A."/>
            <person name="Kuo A."/>
            <person name="Nagy L.G."/>
            <person name="Floudas D."/>
            <person name="Copeland A."/>
            <person name="Barry K.W."/>
            <person name="Cichocki N."/>
            <person name="Veneault-Fourrey C."/>
            <person name="LaButti K."/>
            <person name="Lindquist E.A."/>
            <person name="Lipzen A."/>
            <person name="Lundell T."/>
            <person name="Morin E."/>
            <person name="Murat C."/>
            <person name="Riley R."/>
            <person name="Ohm R."/>
            <person name="Sun H."/>
            <person name="Tunlid A."/>
            <person name="Henrissat B."/>
            <person name="Grigoriev I.V."/>
            <person name="Hibbett D.S."/>
            <person name="Martin F."/>
        </authorList>
    </citation>
    <scope>NUCLEOTIDE SEQUENCE [LARGE SCALE GENOMIC DNA]</scope>
    <source>
        <strain evidence="2">ATCC 200175</strain>
    </source>
</reference>
<protein>
    <submittedName>
        <fullName evidence="1">Unplaced genomic scaffold PAXINscaffold_73, whole genome shotgun sequence</fullName>
    </submittedName>
</protein>
<keyword evidence="2" id="KW-1185">Reference proteome</keyword>
<dbReference type="AlphaFoldDB" id="A0A0C9TU89"/>
<evidence type="ECO:0000313" key="2">
    <source>
        <dbReference type="Proteomes" id="UP000053647"/>
    </source>
</evidence>
<organism evidence="1 2">
    <name type="scientific">Paxillus involutus ATCC 200175</name>
    <dbReference type="NCBI Taxonomy" id="664439"/>
    <lineage>
        <taxon>Eukaryota</taxon>
        <taxon>Fungi</taxon>
        <taxon>Dikarya</taxon>
        <taxon>Basidiomycota</taxon>
        <taxon>Agaricomycotina</taxon>
        <taxon>Agaricomycetes</taxon>
        <taxon>Agaricomycetidae</taxon>
        <taxon>Boletales</taxon>
        <taxon>Paxilineae</taxon>
        <taxon>Paxillaceae</taxon>
        <taxon>Paxillus</taxon>
    </lineage>
</organism>
<proteinExistence type="predicted"/>
<dbReference type="EMBL" id="KN819395">
    <property type="protein sequence ID" value="KIJ10811.1"/>
    <property type="molecule type" value="Genomic_DNA"/>
</dbReference>
<dbReference type="Proteomes" id="UP000053647">
    <property type="component" value="Unassembled WGS sequence"/>
</dbReference>
<gene>
    <name evidence="1" type="ORF">PAXINDRAFT_138225</name>
</gene>